<dbReference type="GO" id="GO:0071978">
    <property type="term" value="P:bacterial-type flagellum-dependent swarming motility"/>
    <property type="evidence" value="ECO:0007669"/>
    <property type="project" value="TreeGrafter"/>
</dbReference>
<keyword evidence="9 10" id="KW-0472">Membrane</keyword>
<dbReference type="PANTHER" id="PTHR35091:SF5">
    <property type="entry name" value="FLAGELLAR PROTEIN FLIL"/>
    <property type="match status" value="1"/>
</dbReference>
<proteinExistence type="inferred from homology"/>
<accession>A0A0J1GPK5</accession>
<keyword evidence="7 10" id="KW-0283">Flagellar rotation</keyword>
<evidence type="ECO:0000256" key="2">
    <source>
        <dbReference type="ARBA" id="ARBA00004162"/>
    </source>
</evidence>
<evidence type="ECO:0000256" key="10">
    <source>
        <dbReference type="RuleBase" id="RU364125"/>
    </source>
</evidence>
<dbReference type="AlphaFoldDB" id="A0A0J1GPK5"/>
<evidence type="ECO:0000256" key="9">
    <source>
        <dbReference type="ARBA" id="ARBA00023136"/>
    </source>
</evidence>
<evidence type="ECO:0000256" key="4">
    <source>
        <dbReference type="ARBA" id="ARBA00022475"/>
    </source>
</evidence>
<keyword evidence="11" id="KW-0732">Signal</keyword>
<evidence type="ECO:0000256" key="1">
    <source>
        <dbReference type="ARBA" id="ARBA00002254"/>
    </source>
</evidence>
<evidence type="ECO:0000256" key="11">
    <source>
        <dbReference type="SAM" id="SignalP"/>
    </source>
</evidence>
<keyword evidence="4" id="KW-1003">Cell membrane</keyword>
<keyword evidence="5 10" id="KW-0145">Chemotaxis</keyword>
<evidence type="ECO:0000256" key="7">
    <source>
        <dbReference type="ARBA" id="ARBA00022779"/>
    </source>
</evidence>
<keyword evidence="12" id="KW-0969">Cilium</keyword>
<reference evidence="12 13" key="1">
    <citation type="submission" date="2015-05" db="EMBL/GenBank/DDBJ databases">
        <title>Photobacterium galathea sp. nov.</title>
        <authorList>
            <person name="Machado H."/>
            <person name="Gram L."/>
        </authorList>
    </citation>
    <scope>NUCLEOTIDE SEQUENCE [LARGE SCALE GENOMIC DNA]</scope>
    <source>
        <strain evidence="12 13">DSM 25995</strain>
    </source>
</reference>
<comment type="similarity">
    <text evidence="3 10">Belongs to the FliL family.</text>
</comment>
<evidence type="ECO:0000313" key="12">
    <source>
        <dbReference type="EMBL" id="KLV01576.1"/>
    </source>
</evidence>
<evidence type="ECO:0000313" key="13">
    <source>
        <dbReference type="Proteomes" id="UP000036426"/>
    </source>
</evidence>
<dbReference type="PATRIC" id="fig|754436.4.peg.1566"/>
<keyword evidence="12" id="KW-0282">Flagellum</keyword>
<dbReference type="Proteomes" id="UP000036426">
    <property type="component" value="Unassembled WGS sequence"/>
</dbReference>
<feature type="chain" id="PRO_5005251827" description="Flagellar protein FliL" evidence="11">
    <location>
        <begin position="28"/>
        <end position="141"/>
    </location>
</feature>
<name>A0A0J1GPK5_9GAMM</name>
<keyword evidence="10" id="KW-0997">Cell inner membrane</keyword>
<dbReference type="GO" id="GO:0005886">
    <property type="term" value="C:plasma membrane"/>
    <property type="evidence" value="ECO:0007669"/>
    <property type="project" value="UniProtKB-SubCell"/>
</dbReference>
<comment type="function">
    <text evidence="1 10">Controls the rotational direction of flagella during chemotaxis.</text>
</comment>
<dbReference type="PANTHER" id="PTHR35091">
    <property type="entry name" value="FLAGELLAR PROTEIN FLIL"/>
    <property type="match status" value="1"/>
</dbReference>
<dbReference type="GO" id="GO:0009425">
    <property type="term" value="C:bacterial-type flagellum basal body"/>
    <property type="evidence" value="ECO:0007669"/>
    <property type="project" value="InterPro"/>
</dbReference>
<dbReference type="GO" id="GO:0006935">
    <property type="term" value="P:chemotaxis"/>
    <property type="evidence" value="ECO:0007669"/>
    <property type="project" value="UniProtKB-KW"/>
</dbReference>
<evidence type="ECO:0000256" key="5">
    <source>
        <dbReference type="ARBA" id="ARBA00022500"/>
    </source>
</evidence>
<gene>
    <name evidence="12" type="ORF">ABT58_07350</name>
</gene>
<dbReference type="InterPro" id="IPR005503">
    <property type="entry name" value="FliL"/>
</dbReference>
<keyword evidence="8" id="KW-1133">Transmembrane helix</keyword>
<organism evidence="12 13">
    <name type="scientific">Photobacterium aphoticum</name>
    <dbReference type="NCBI Taxonomy" id="754436"/>
    <lineage>
        <taxon>Bacteria</taxon>
        <taxon>Pseudomonadati</taxon>
        <taxon>Pseudomonadota</taxon>
        <taxon>Gammaproteobacteria</taxon>
        <taxon>Vibrionales</taxon>
        <taxon>Vibrionaceae</taxon>
        <taxon>Photobacterium</taxon>
    </lineage>
</organism>
<dbReference type="Pfam" id="PF03748">
    <property type="entry name" value="FliL"/>
    <property type="match status" value="1"/>
</dbReference>
<sequence>MSKKMKSRLSGLCFLLASALMPLTASAEDVLATTPQYTYYTLAPDITTNYVTQGKKIGYLRLQVDLMVADPSLIPEVEHHAPLIRDAIISIIGEQPEARVKSLAGREEIRQACLAKVNELLITETNKKLLTELLFTKYLYQ</sequence>
<feature type="signal peptide" evidence="11">
    <location>
        <begin position="1"/>
        <end position="27"/>
    </location>
</feature>
<protein>
    <recommendedName>
        <fullName evidence="10">Flagellar protein FliL</fullName>
    </recommendedName>
</protein>
<evidence type="ECO:0000256" key="3">
    <source>
        <dbReference type="ARBA" id="ARBA00008281"/>
    </source>
</evidence>
<evidence type="ECO:0000256" key="6">
    <source>
        <dbReference type="ARBA" id="ARBA00022692"/>
    </source>
</evidence>
<keyword evidence="13" id="KW-1185">Reference proteome</keyword>
<keyword evidence="6" id="KW-0812">Transmembrane</keyword>
<keyword evidence="12" id="KW-0966">Cell projection</keyword>
<comment type="caution">
    <text evidence="12">The sequence shown here is derived from an EMBL/GenBank/DDBJ whole genome shotgun (WGS) entry which is preliminary data.</text>
</comment>
<evidence type="ECO:0000256" key="8">
    <source>
        <dbReference type="ARBA" id="ARBA00022989"/>
    </source>
</evidence>
<comment type="subcellular location">
    <subcellularLocation>
        <location evidence="10">Cell inner membrane</location>
    </subcellularLocation>
    <subcellularLocation>
        <location evidence="2">Cell membrane</location>
        <topology evidence="2">Single-pass membrane protein</topology>
    </subcellularLocation>
</comment>
<dbReference type="EMBL" id="LDOV01000011">
    <property type="protein sequence ID" value="KLV01576.1"/>
    <property type="molecule type" value="Genomic_DNA"/>
</dbReference>